<evidence type="ECO:0000256" key="1">
    <source>
        <dbReference type="SAM" id="Coils"/>
    </source>
</evidence>
<dbReference type="Proteomes" id="UP000325295">
    <property type="component" value="Chromosome"/>
</dbReference>
<evidence type="ECO:0000313" key="3">
    <source>
        <dbReference type="Proteomes" id="UP000325295"/>
    </source>
</evidence>
<name>A0A5P1WYK1_9LACO</name>
<dbReference type="EMBL" id="CP043939">
    <property type="protein sequence ID" value="QER66732.1"/>
    <property type="molecule type" value="Genomic_DNA"/>
</dbReference>
<protein>
    <submittedName>
        <fullName evidence="2">Cellulose synthase</fullName>
    </submittedName>
</protein>
<dbReference type="KEGG" id="lnn:F0161_01855"/>
<keyword evidence="3" id="KW-1185">Reference proteome</keyword>
<dbReference type="RefSeq" id="WP_150203426.1">
    <property type="nucleotide sequence ID" value="NZ_CP043939.1"/>
</dbReference>
<sequence length="440" mass="52917">MMMKFTREQLYKEIWETSARQVAIKYSLNYQKLLNQCKEISIPLPGGKYFYNRQHGLDIDNLITPLPDSKISDIEVEKQRSRIQKKETVVEFEKDKRINTEKTLETDSNQNKTINKVKILFDRDTLYSSLNFLEREKKDSIIKILSEFEISESKRLHKKVITYKESIIAWNKRVKASERDYYDPRYQRNDLSQPKFIKDVSKEQLPRLYRILDMLCTIFEKLGEIIIDDLRIQIGKDIVSFEVIESTDKVNHELTKEEAQQLVKYNDEVKRHSYASKPNIRKYDYIPNGLLRIKMSNGKYIKDTKSNKLEDMLPEIVILFYQCYFEIRTQREDWEEAQRKCEEAKQKARMLQERIDQEKKKTREFLNMLSDYKLADEIRKFVGILKDSDKADQETIEWMSRKADWIDPTISAEDELLGKREHYKSDEEKNKFLKEEKYYW</sequence>
<dbReference type="OrthoDB" id="9777694at2"/>
<accession>A0A5P1WYK1</accession>
<proteinExistence type="predicted"/>
<dbReference type="AlphaFoldDB" id="A0A5P1WYK1"/>
<feature type="coiled-coil region" evidence="1">
    <location>
        <begin position="327"/>
        <end position="361"/>
    </location>
</feature>
<organism evidence="2 3">
    <name type="scientific">Paucilactobacillus nenjiangensis</name>
    <dbReference type="NCBI Taxonomy" id="1296540"/>
    <lineage>
        <taxon>Bacteria</taxon>
        <taxon>Bacillati</taxon>
        <taxon>Bacillota</taxon>
        <taxon>Bacilli</taxon>
        <taxon>Lactobacillales</taxon>
        <taxon>Lactobacillaceae</taxon>
        <taxon>Paucilactobacillus</taxon>
    </lineage>
</organism>
<gene>
    <name evidence="2" type="ORF">F0161_01855</name>
</gene>
<evidence type="ECO:0000313" key="2">
    <source>
        <dbReference type="EMBL" id="QER66732.1"/>
    </source>
</evidence>
<keyword evidence="1" id="KW-0175">Coiled coil</keyword>
<reference evidence="2 3" key="1">
    <citation type="submission" date="2019-09" db="EMBL/GenBank/DDBJ databases">
        <title>Complete Genome Sequence of Lactobacillus nenjiangensis SH-Y15, isolated from sauerkraut.</title>
        <authorList>
            <person name="Yang H."/>
        </authorList>
    </citation>
    <scope>NUCLEOTIDE SEQUENCE [LARGE SCALE GENOMIC DNA]</scope>
    <source>
        <strain evidence="2 3">SH-Y15</strain>
    </source>
</reference>